<feature type="coiled-coil region" evidence="1">
    <location>
        <begin position="325"/>
        <end position="352"/>
    </location>
</feature>
<organism evidence="2 3">
    <name type="scientific">Ridgeia piscesae</name>
    <name type="common">Tubeworm</name>
    <dbReference type="NCBI Taxonomy" id="27915"/>
    <lineage>
        <taxon>Eukaryota</taxon>
        <taxon>Metazoa</taxon>
        <taxon>Spiralia</taxon>
        <taxon>Lophotrochozoa</taxon>
        <taxon>Annelida</taxon>
        <taxon>Polychaeta</taxon>
        <taxon>Sedentaria</taxon>
        <taxon>Canalipalpata</taxon>
        <taxon>Sabellida</taxon>
        <taxon>Siboglinidae</taxon>
        <taxon>Ridgeia</taxon>
    </lineage>
</organism>
<dbReference type="Proteomes" id="UP001209878">
    <property type="component" value="Unassembled WGS sequence"/>
</dbReference>
<gene>
    <name evidence="2" type="ORF">NP493_45g05040</name>
</gene>
<sequence>MAVVGVNKKKWGVKNTAYVSSQMCGRTTEVAAVGAWVQPGPGIQHGQDDVVEQALRTERETLEELWAKQERVHRFRREVKQRVQNIERIRREQQLQKACRAMDTESRLLRQSATSAERGAQRKDHCLVRKSNSDFQMKKSNMPLSQNTQNSVDETSQEADKIVFEDQKNQVHRFNTHARQHLTSRRIVTDDYVHDNLPGGVWHTGPTRDHPISRKLVECETLETVPVTSTEHLLAGDIDDNENTRDKIVHFESPKMKEETREERISRKSAPMISGTQIYRVPIVPDINPGIATEADKRLAQKQRATFRRLFMDIEREQVKENARRLEHRRHIKILKQEKENERRQVEQMAARFAEPTDPVSGMTAEESLALEHAEEEAVRHYVEKRQQRVTKSRETERFLDALKIRLREKIEKKNVDLPPLCNCGPSLWDTNPLTCANNCIFYKNPKGANSFWLHIPIGCSVT</sequence>
<evidence type="ECO:0000313" key="3">
    <source>
        <dbReference type="Proteomes" id="UP001209878"/>
    </source>
</evidence>
<dbReference type="PANTHER" id="PTHR14817:SF2">
    <property type="entry name" value="COILED-COIL DOMAIN-CONTAINING PROTEIN 15"/>
    <property type="match status" value="1"/>
</dbReference>
<dbReference type="PANTHER" id="PTHR14817">
    <property type="entry name" value="COILED-COIL DOMAIN-CONTAINING PROTEIN 15"/>
    <property type="match status" value="1"/>
</dbReference>
<reference evidence="2" key="1">
    <citation type="journal article" date="2023" name="Mol. Biol. Evol.">
        <title>Third-Generation Sequencing Reveals the Adaptive Role of the Epigenome in Three Deep-Sea Polychaetes.</title>
        <authorList>
            <person name="Perez M."/>
            <person name="Aroh O."/>
            <person name="Sun Y."/>
            <person name="Lan Y."/>
            <person name="Juniper S.K."/>
            <person name="Young C.R."/>
            <person name="Angers B."/>
            <person name="Qian P.Y."/>
        </authorList>
    </citation>
    <scope>NUCLEOTIDE SEQUENCE</scope>
    <source>
        <strain evidence="2">R07B-5</strain>
    </source>
</reference>
<dbReference type="EMBL" id="JAODUO010000045">
    <property type="protein sequence ID" value="KAK2191803.1"/>
    <property type="molecule type" value="Genomic_DNA"/>
</dbReference>
<evidence type="ECO:0008006" key="4">
    <source>
        <dbReference type="Google" id="ProtNLM"/>
    </source>
</evidence>
<evidence type="ECO:0000313" key="2">
    <source>
        <dbReference type="EMBL" id="KAK2191803.1"/>
    </source>
</evidence>
<name>A0AAD9PBU7_RIDPI</name>
<keyword evidence="1" id="KW-0175">Coiled coil</keyword>
<dbReference type="AlphaFoldDB" id="A0AAD9PBU7"/>
<protein>
    <recommendedName>
        <fullName evidence="4">Coiled-coil domain-containing protein 15</fullName>
    </recommendedName>
</protein>
<dbReference type="GO" id="GO:0005813">
    <property type="term" value="C:centrosome"/>
    <property type="evidence" value="ECO:0007669"/>
    <property type="project" value="TreeGrafter"/>
</dbReference>
<keyword evidence="3" id="KW-1185">Reference proteome</keyword>
<evidence type="ECO:0000256" key="1">
    <source>
        <dbReference type="SAM" id="Coils"/>
    </source>
</evidence>
<accession>A0AAD9PBU7</accession>
<comment type="caution">
    <text evidence="2">The sequence shown here is derived from an EMBL/GenBank/DDBJ whole genome shotgun (WGS) entry which is preliminary data.</text>
</comment>
<dbReference type="InterPro" id="IPR037693">
    <property type="entry name" value="CCDC15"/>
</dbReference>
<proteinExistence type="predicted"/>